<reference evidence="2" key="2">
    <citation type="submission" date="2020-06" db="EMBL/GenBank/DDBJ databases">
        <authorList>
            <person name="Sheffer M."/>
        </authorList>
    </citation>
    <scope>NUCLEOTIDE SEQUENCE</scope>
</reference>
<proteinExistence type="predicted"/>
<comment type="caution">
    <text evidence="2">The sequence shown here is derived from an EMBL/GenBank/DDBJ whole genome shotgun (WGS) entry which is preliminary data.</text>
</comment>
<name>A0A8T0FGZ0_ARGBR</name>
<gene>
    <name evidence="2" type="ORF">HNY73_005562</name>
</gene>
<dbReference type="AlphaFoldDB" id="A0A8T0FGZ0"/>
<protein>
    <submittedName>
        <fullName evidence="2">Uncharacterized protein</fullName>
    </submittedName>
</protein>
<keyword evidence="3" id="KW-1185">Reference proteome</keyword>
<organism evidence="2 3">
    <name type="scientific">Argiope bruennichi</name>
    <name type="common">Wasp spider</name>
    <name type="synonym">Aranea bruennichi</name>
    <dbReference type="NCBI Taxonomy" id="94029"/>
    <lineage>
        <taxon>Eukaryota</taxon>
        <taxon>Metazoa</taxon>
        <taxon>Ecdysozoa</taxon>
        <taxon>Arthropoda</taxon>
        <taxon>Chelicerata</taxon>
        <taxon>Arachnida</taxon>
        <taxon>Araneae</taxon>
        <taxon>Araneomorphae</taxon>
        <taxon>Entelegynae</taxon>
        <taxon>Araneoidea</taxon>
        <taxon>Araneidae</taxon>
        <taxon>Argiope</taxon>
    </lineage>
</organism>
<dbReference type="Proteomes" id="UP000807504">
    <property type="component" value="Unassembled WGS sequence"/>
</dbReference>
<keyword evidence="1" id="KW-1133">Transmembrane helix</keyword>
<keyword evidence="1" id="KW-0812">Transmembrane</keyword>
<evidence type="ECO:0000256" key="1">
    <source>
        <dbReference type="SAM" id="Phobius"/>
    </source>
</evidence>
<keyword evidence="1" id="KW-0472">Membrane</keyword>
<dbReference type="EMBL" id="JABXBU010000011">
    <property type="protein sequence ID" value="KAF8790557.1"/>
    <property type="molecule type" value="Genomic_DNA"/>
</dbReference>
<evidence type="ECO:0000313" key="3">
    <source>
        <dbReference type="Proteomes" id="UP000807504"/>
    </source>
</evidence>
<reference evidence="2" key="1">
    <citation type="journal article" date="2020" name="bioRxiv">
        <title>Chromosome-level reference genome of the European wasp spider Argiope bruennichi: a resource for studies on range expansion and evolutionary adaptation.</title>
        <authorList>
            <person name="Sheffer M.M."/>
            <person name="Hoppe A."/>
            <person name="Krehenwinkel H."/>
            <person name="Uhl G."/>
            <person name="Kuss A.W."/>
            <person name="Jensen L."/>
            <person name="Jensen C."/>
            <person name="Gillespie R.G."/>
            <person name="Hoff K.J."/>
            <person name="Prost S."/>
        </authorList>
    </citation>
    <scope>NUCLEOTIDE SEQUENCE</scope>
</reference>
<evidence type="ECO:0000313" key="2">
    <source>
        <dbReference type="EMBL" id="KAF8790557.1"/>
    </source>
</evidence>
<accession>A0A8T0FGZ0</accession>
<feature type="transmembrane region" description="Helical" evidence="1">
    <location>
        <begin position="7"/>
        <end position="28"/>
    </location>
</feature>
<sequence>MYRKKCMPALLFVCWECPVCIMLFISYLNGFRSYNLIAENLECVIVIRQREENSFSNEITRVYTFQKILTKNFEAISTNIYKY</sequence>